<evidence type="ECO:0000256" key="1">
    <source>
        <dbReference type="SAM" id="Coils"/>
    </source>
</evidence>
<sequence length="117" mass="13855">MEITRYFEAAAEQASQNPSWFQENKLMIVAAIITSILVFTIGFAYLIFKKVFTNNQKFKSFIFKKEIKKVKSKLEKLSKTKQKVYKEKLEEIEKENNLKELLNLKEELKTVLKETKK</sequence>
<dbReference type="AlphaFoldDB" id="A0A0D5ZK89"/>
<accession>A0A0D5ZK89</accession>
<feature type="transmembrane region" description="Helical" evidence="2">
    <location>
        <begin position="26"/>
        <end position="48"/>
    </location>
</feature>
<evidence type="ECO:0000256" key="2">
    <source>
        <dbReference type="SAM" id="Phobius"/>
    </source>
</evidence>
<dbReference type="KEGG" id="mgb:VO56_02275"/>
<feature type="coiled-coil region" evidence="1">
    <location>
        <begin position="67"/>
        <end position="114"/>
    </location>
</feature>
<gene>
    <name evidence="3" type="ORF">VO56_02275</name>
</gene>
<keyword evidence="2" id="KW-1133">Transmembrane helix</keyword>
<protein>
    <submittedName>
        <fullName evidence="3">Uncharacterized protein</fullName>
    </submittedName>
</protein>
<keyword evidence="2" id="KW-0812">Transmembrane</keyword>
<organism evidence="4">
    <name type="scientific">Mycoplasmopsis gallinacea</name>
    <dbReference type="NCBI Taxonomy" id="29556"/>
    <lineage>
        <taxon>Bacteria</taxon>
        <taxon>Bacillati</taxon>
        <taxon>Mycoplasmatota</taxon>
        <taxon>Mycoplasmoidales</taxon>
        <taxon>Metamycoplasmataceae</taxon>
        <taxon>Mycoplasmopsis</taxon>
    </lineage>
</organism>
<evidence type="ECO:0000313" key="4">
    <source>
        <dbReference type="Proteomes" id="UP000032722"/>
    </source>
</evidence>
<dbReference type="PATRIC" id="fig|29556.3.peg.450"/>
<name>A0A0D5ZK89_9BACT</name>
<reference evidence="3 4" key="1">
    <citation type="journal article" date="2015" name="Genome Announc.">
        <title>Complete Genome Sequence of Mycoplasma meleagridis, a Possible Emerging Pathogen in Chickens.</title>
        <authorList>
            <person name="Abolnik C."/>
        </authorList>
    </citation>
    <scope>NUCLEOTIDE SEQUENCE [LARGE SCALE GENOMIC DNA]</scope>
    <source>
        <strain evidence="3 4">B2096 8B</strain>
    </source>
</reference>
<keyword evidence="1" id="KW-0175">Coiled coil</keyword>
<dbReference type="Proteomes" id="UP000032722">
    <property type="component" value="Chromosome"/>
</dbReference>
<evidence type="ECO:0000313" key="3">
    <source>
        <dbReference type="EMBL" id="AKA50060.1"/>
    </source>
</evidence>
<dbReference type="HOGENOM" id="CLU_2082201_0_0_14"/>
<keyword evidence="2" id="KW-0472">Membrane</keyword>
<dbReference type="EMBL" id="CP011021">
    <property type="protein sequence ID" value="AKA50060.1"/>
    <property type="molecule type" value="Genomic_DNA"/>
</dbReference>
<proteinExistence type="predicted"/>